<feature type="compositionally biased region" description="Low complexity" evidence="1">
    <location>
        <begin position="73"/>
        <end position="99"/>
    </location>
</feature>
<reference evidence="3" key="1">
    <citation type="journal article" date="2011" name="Genome Res.">
        <title>Phylogeny-wide analysis of social amoeba genomes highlights ancient origins for complex intercellular communication.</title>
        <authorList>
            <person name="Heidel A.J."/>
            <person name="Lawal H.M."/>
            <person name="Felder M."/>
            <person name="Schilde C."/>
            <person name="Helps N.R."/>
            <person name="Tunggal B."/>
            <person name="Rivero F."/>
            <person name="John U."/>
            <person name="Schleicher M."/>
            <person name="Eichinger L."/>
            <person name="Platzer M."/>
            <person name="Noegel A.A."/>
            <person name="Schaap P."/>
            <person name="Gloeckner G."/>
        </authorList>
    </citation>
    <scope>NUCLEOTIDE SEQUENCE [LARGE SCALE GENOMIC DNA]</scope>
    <source>
        <strain evidence="3">SH3</strain>
    </source>
</reference>
<proteinExistence type="predicted"/>
<evidence type="ECO:0000256" key="1">
    <source>
        <dbReference type="SAM" id="MobiDB-lite"/>
    </source>
</evidence>
<dbReference type="EMBL" id="GL883013">
    <property type="protein sequence ID" value="EGG19925.1"/>
    <property type="molecule type" value="Genomic_DNA"/>
</dbReference>
<dbReference type="Proteomes" id="UP000007797">
    <property type="component" value="Unassembled WGS sequence"/>
</dbReference>
<accession>F4PVB1</accession>
<dbReference type="GeneID" id="14872112"/>
<keyword evidence="3" id="KW-1185">Reference proteome</keyword>
<sequence length="127" mass="14232">MFKLTSNTTTSSSGGGGQASTPDRPLTEASLRQLRYQRERYWSEKGIQAWIDRLYEEADVYIRLQKEKEEAEAAANASGNIESSSSDTSTTTTTNNNITTEDRSNIIEYNNTDKNVNSKAHMDIDNQ</sequence>
<dbReference type="AlphaFoldDB" id="F4PVB1"/>
<evidence type="ECO:0000313" key="2">
    <source>
        <dbReference type="EMBL" id="EGG19925.1"/>
    </source>
</evidence>
<evidence type="ECO:0000313" key="3">
    <source>
        <dbReference type="Proteomes" id="UP000007797"/>
    </source>
</evidence>
<dbReference type="RefSeq" id="XP_004366908.1">
    <property type="nucleotide sequence ID" value="XM_004366851.1"/>
</dbReference>
<organism evidence="2 3">
    <name type="scientific">Cavenderia fasciculata</name>
    <name type="common">Slime mold</name>
    <name type="synonym">Dictyostelium fasciculatum</name>
    <dbReference type="NCBI Taxonomy" id="261658"/>
    <lineage>
        <taxon>Eukaryota</taxon>
        <taxon>Amoebozoa</taxon>
        <taxon>Evosea</taxon>
        <taxon>Eumycetozoa</taxon>
        <taxon>Dictyostelia</taxon>
        <taxon>Acytosteliales</taxon>
        <taxon>Cavenderiaceae</taxon>
        <taxon>Cavenderia</taxon>
    </lineage>
</organism>
<protein>
    <submittedName>
        <fullName evidence="2">Uncharacterized protein</fullName>
    </submittedName>
</protein>
<feature type="region of interest" description="Disordered" evidence="1">
    <location>
        <begin position="68"/>
        <end position="127"/>
    </location>
</feature>
<feature type="compositionally biased region" description="Polar residues" evidence="1">
    <location>
        <begin position="107"/>
        <end position="118"/>
    </location>
</feature>
<feature type="compositionally biased region" description="Low complexity" evidence="1">
    <location>
        <begin position="1"/>
        <end position="12"/>
    </location>
</feature>
<gene>
    <name evidence="2" type="ORF">DFA_07033</name>
</gene>
<feature type="region of interest" description="Disordered" evidence="1">
    <location>
        <begin position="1"/>
        <end position="31"/>
    </location>
</feature>
<name>F4PVB1_CACFS</name>
<dbReference type="KEGG" id="dfa:DFA_07033"/>